<dbReference type="EMBL" id="CP010429">
    <property type="protein sequence ID" value="AKD55020.1"/>
    <property type="molecule type" value="Genomic_DNA"/>
</dbReference>
<dbReference type="Proteomes" id="UP000033054">
    <property type="component" value="Chromosome"/>
</dbReference>
<keyword evidence="2" id="KW-1185">Reference proteome</keyword>
<gene>
    <name evidence="1" type="ORF">SD10_09005</name>
</gene>
<protein>
    <submittedName>
        <fullName evidence="1">Uncharacterized protein</fullName>
    </submittedName>
</protein>
<dbReference type="KEGG" id="srd:SD10_09005"/>
<dbReference type="PATRIC" id="fig|1379870.5.peg.1963"/>
<dbReference type="STRING" id="1379870.SD10_09005"/>
<dbReference type="HOGENOM" id="CLU_1309469_0_0_10"/>
<accession>A0A0E3ZVC1</accession>
<reference evidence="1 2" key="1">
    <citation type="journal article" date="2014" name="Curr. Microbiol.">
        <title>Spirosoma radiotolerans sp. nov., a gamma-radiation-resistant bacterium isolated from gamma ray-irradiated soil.</title>
        <authorList>
            <person name="Lee J.J."/>
            <person name="Srinivasan S."/>
            <person name="Lim S."/>
            <person name="Joe M."/>
            <person name="Im S."/>
            <person name="Bae S.I."/>
            <person name="Park K.R."/>
            <person name="Han J.H."/>
            <person name="Park S.H."/>
            <person name="Joo B.M."/>
            <person name="Park S.J."/>
            <person name="Kim M.K."/>
        </authorList>
    </citation>
    <scope>NUCLEOTIDE SEQUENCE [LARGE SCALE GENOMIC DNA]</scope>
    <source>
        <strain evidence="1 2">DG5A</strain>
    </source>
</reference>
<sequence length="210" mass="22299">MYEASKQTASVQGIPNTGVDQVPGTIIKLVFVELAQWNAYTPAITETTVITSAFWTAFLATVDKTHVVTGFIDAFDVAETEGIMEGGNDNTTYNGVPRLRSITHAVATGKISGISNAEAAAIRSLTAKSGNFQQGARVGVLFLHEGNGLTILTGAKPMPVFNVRLFDPKMGGLGASDDYSFKFEMEGGWSFTKKTLELAFVGATLTNPAP</sequence>
<organism evidence="1 2">
    <name type="scientific">Spirosoma radiotolerans</name>
    <dbReference type="NCBI Taxonomy" id="1379870"/>
    <lineage>
        <taxon>Bacteria</taxon>
        <taxon>Pseudomonadati</taxon>
        <taxon>Bacteroidota</taxon>
        <taxon>Cytophagia</taxon>
        <taxon>Cytophagales</taxon>
        <taxon>Cytophagaceae</taxon>
        <taxon>Spirosoma</taxon>
    </lineage>
</organism>
<dbReference type="AlphaFoldDB" id="A0A0E3ZVC1"/>
<proteinExistence type="predicted"/>
<name>A0A0E3ZVC1_9BACT</name>
<evidence type="ECO:0000313" key="1">
    <source>
        <dbReference type="EMBL" id="AKD55020.1"/>
    </source>
</evidence>
<evidence type="ECO:0000313" key="2">
    <source>
        <dbReference type="Proteomes" id="UP000033054"/>
    </source>
</evidence>